<dbReference type="RefSeq" id="WP_099644861.1">
    <property type="nucleotide sequence ID" value="NZ_KZ319287.1"/>
</dbReference>
<dbReference type="Proteomes" id="UP000229433">
    <property type="component" value="Unassembled WGS sequence"/>
</dbReference>
<comment type="caution">
    <text evidence="2">The sequence shown here is derived from an EMBL/GenBank/DDBJ whole genome shotgun (WGS) entry which is preliminary data.</text>
</comment>
<evidence type="ECO:0000313" key="2">
    <source>
        <dbReference type="EMBL" id="PHQ31320.1"/>
    </source>
</evidence>
<evidence type="ECO:0000256" key="1">
    <source>
        <dbReference type="SAM" id="Phobius"/>
    </source>
</evidence>
<keyword evidence="1" id="KW-0472">Membrane</keyword>
<organism evidence="2 3">
    <name type="scientific">Leeuwenhoekiella nanhaiensis</name>
    <dbReference type="NCBI Taxonomy" id="1655491"/>
    <lineage>
        <taxon>Bacteria</taxon>
        <taxon>Pseudomonadati</taxon>
        <taxon>Bacteroidota</taxon>
        <taxon>Flavobacteriia</taxon>
        <taxon>Flavobacteriales</taxon>
        <taxon>Flavobacteriaceae</taxon>
        <taxon>Leeuwenhoekiella</taxon>
    </lineage>
</organism>
<keyword evidence="1" id="KW-0812">Transmembrane</keyword>
<feature type="transmembrane region" description="Helical" evidence="1">
    <location>
        <begin position="64"/>
        <end position="87"/>
    </location>
</feature>
<proteinExistence type="predicted"/>
<gene>
    <name evidence="2" type="ORF">CJ305_03655</name>
</gene>
<reference evidence="2 3" key="1">
    <citation type="submission" date="2017-08" db="EMBL/GenBank/DDBJ databases">
        <title>The whole genome shortgun sequences of strain Leeuwenhoekiella nanhaiensis G18 from the South China Sea.</title>
        <authorList>
            <person name="Liu Q."/>
        </authorList>
    </citation>
    <scope>NUCLEOTIDE SEQUENCE [LARGE SCALE GENOMIC DNA]</scope>
    <source>
        <strain evidence="2 3">G18</strain>
    </source>
</reference>
<dbReference type="OrthoDB" id="762068at2"/>
<keyword evidence="1" id="KW-1133">Transmembrane helix</keyword>
<evidence type="ECO:0000313" key="3">
    <source>
        <dbReference type="Proteomes" id="UP000229433"/>
    </source>
</evidence>
<protein>
    <submittedName>
        <fullName evidence="2">Uncharacterized protein</fullName>
    </submittedName>
</protein>
<name>A0A2G1VXI2_9FLAO</name>
<sequence>MNSTHHCDLCDHQEKSLSQGSICTLTGHKPAFSNTCSKISLGTEFEDKLKDVNIRYAKLQKDRAITYAYFIVFLLIGIVVIAGGFLFGKYIYDKGFLSTVPLIIMAVGLAPLGLAIGTLNKHLENRKAAKLKKDRVDAVLEKYRITYDITVQFGASYHGKQEVYVDLQTSNIPNIHR</sequence>
<accession>A0A2G1VXI2</accession>
<feature type="transmembrane region" description="Helical" evidence="1">
    <location>
        <begin position="99"/>
        <end position="120"/>
    </location>
</feature>
<dbReference type="EMBL" id="NQXA01000001">
    <property type="protein sequence ID" value="PHQ31320.1"/>
    <property type="molecule type" value="Genomic_DNA"/>
</dbReference>
<keyword evidence="3" id="KW-1185">Reference proteome</keyword>
<dbReference type="AlphaFoldDB" id="A0A2G1VXI2"/>